<organism evidence="1 2">
    <name type="scientific">Candidatus Hakubella thermalkaliphila</name>
    <dbReference type="NCBI Taxonomy" id="2754717"/>
    <lineage>
        <taxon>Bacteria</taxon>
        <taxon>Bacillati</taxon>
        <taxon>Actinomycetota</taxon>
        <taxon>Actinomycetota incertae sedis</taxon>
        <taxon>Candidatus Hakubellales</taxon>
        <taxon>Candidatus Hakubellaceae</taxon>
        <taxon>Candidatus Hakubella</taxon>
    </lineage>
</organism>
<dbReference type="AlphaFoldDB" id="A0A6V8NRR9"/>
<accession>A0A6V8NRR9</accession>
<gene>
    <name evidence="1" type="ORF">HKBW3S06_00352</name>
</gene>
<dbReference type="EMBL" id="BLRV01000019">
    <property type="protein sequence ID" value="GFP21126.1"/>
    <property type="molecule type" value="Genomic_DNA"/>
</dbReference>
<comment type="caution">
    <text evidence="1">The sequence shown here is derived from an EMBL/GenBank/DDBJ whole genome shotgun (WGS) entry which is preliminary data.</text>
</comment>
<proteinExistence type="predicted"/>
<evidence type="ECO:0000313" key="1">
    <source>
        <dbReference type="EMBL" id="GFP21126.1"/>
    </source>
</evidence>
<name>A0A6V8NRR9_9ACTN</name>
<reference evidence="1 2" key="1">
    <citation type="journal article" date="2020" name="Front. Microbiol.">
        <title>Single-cell genomics of novel Actinobacteria with the Wood-Ljungdahl pathway discovered in a serpentinizing system.</title>
        <authorList>
            <person name="Merino N."/>
            <person name="Kawai M."/>
            <person name="Boyd E.S."/>
            <person name="Colman D.R."/>
            <person name="McGlynn S.E."/>
            <person name="Nealson K.H."/>
            <person name="Kurokawa K."/>
            <person name="Hongoh Y."/>
        </authorList>
    </citation>
    <scope>NUCLEOTIDE SEQUENCE [LARGE SCALE GENOMIC DNA]</scope>
    <source>
        <strain evidence="1 2">S06</strain>
    </source>
</reference>
<feature type="non-terminal residue" evidence="1">
    <location>
        <position position="43"/>
    </location>
</feature>
<evidence type="ECO:0000313" key="2">
    <source>
        <dbReference type="Proteomes" id="UP000580051"/>
    </source>
</evidence>
<protein>
    <submittedName>
        <fullName evidence="1">Uncharacterized protein</fullName>
    </submittedName>
</protein>
<sequence>MNRLQTHPLVMPFQIAPVMDFGVIHFLEFTQIFWPSKILPITH</sequence>
<dbReference type="Proteomes" id="UP000580051">
    <property type="component" value="Unassembled WGS sequence"/>
</dbReference>